<evidence type="ECO:0000313" key="2">
    <source>
        <dbReference type="EMBL" id="CAJ0880385.1"/>
    </source>
</evidence>
<evidence type="ECO:0000256" key="1">
    <source>
        <dbReference type="SAM" id="MobiDB-lite"/>
    </source>
</evidence>
<dbReference type="AlphaFoldDB" id="A0AAD2C0N0"/>
<keyword evidence="4" id="KW-1185">Reference proteome</keyword>
<dbReference type="Proteomes" id="UP001189792">
    <property type="component" value="Unassembled WGS sequence"/>
</dbReference>
<evidence type="ECO:0000313" key="3">
    <source>
        <dbReference type="EMBL" id="CAJ0887958.1"/>
    </source>
</evidence>
<accession>A0AAD2C0N0</accession>
<proteinExistence type="predicted"/>
<sequence length="99" mass="10272">MGPHTATGINLRIMLPRAAYTLMQDANMLSAARNAAGQWGRPNQLMGFGDVVIAACAGEVRAPARRGHRILGGSSETSGTLAKAEAWNESLPGEAGSIP</sequence>
<dbReference type="EMBL" id="CAUDLI010000006">
    <property type="protein sequence ID" value="CAJ0887958.1"/>
    <property type="molecule type" value="Genomic_DNA"/>
</dbReference>
<evidence type="ECO:0000313" key="5">
    <source>
        <dbReference type="Proteomes" id="UP001190491"/>
    </source>
</evidence>
<feature type="region of interest" description="Disordered" evidence="1">
    <location>
        <begin position="68"/>
        <end position="99"/>
    </location>
</feature>
<organism evidence="2 5">
    <name type="scientific">Ralstonia flatus</name>
    <dbReference type="NCBI Taxonomy" id="3058601"/>
    <lineage>
        <taxon>Bacteria</taxon>
        <taxon>Pseudomonadati</taxon>
        <taxon>Pseudomonadota</taxon>
        <taxon>Betaproteobacteria</taxon>
        <taxon>Burkholderiales</taxon>
        <taxon>Burkholderiaceae</taxon>
        <taxon>Ralstonia</taxon>
    </lineage>
</organism>
<dbReference type="Proteomes" id="UP001190491">
    <property type="component" value="Unassembled WGS sequence"/>
</dbReference>
<gene>
    <name evidence="3" type="ORF">R77564_03251</name>
    <name evidence="2" type="ORF">R77567_03294</name>
</gene>
<comment type="caution">
    <text evidence="2">The sequence shown here is derived from an EMBL/GenBank/DDBJ whole genome shotgun (WGS) entry which is preliminary data.</text>
</comment>
<evidence type="ECO:0000313" key="4">
    <source>
        <dbReference type="Proteomes" id="UP001189792"/>
    </source>
</evidence>
<name>A0AAD2C0N0_9RALS</name>
<protein>
    <submittedName>
        <fullName evidence="2">Uncharacterized protein</fullName>
    </submittedName>
</protein>
<reference evidence="2 4" key="1">
    <citation type="submission" date="2023-07" db="EMBL/GenBank/DDBJ databases">
        <authorList>
            <person name="Peeters C."/>
        </authorList>
    </citation>
    <scope>NUCLEOTIDE SEQUENCE</scope>
    <source>
        <strain evidence="3 4">LMG 32965</strain>
        <strain evidence="2">R-77567</strain>
    </source>
</reference>
<dbReference type="EMBL" id="CAUDKO010000006">
    <property type="protein sequence ID" value="CAJ0880385.1"/>
    <property type="molecule type" value="Genomic_DNA"/>
</dbReference>